<reference evidence="1" key="2">
    <citation type="submission" date="2023-07" db="EMBL/GenBank/DDBJ databases">
        <authorList>
            <consortium name="Lawrence Berkeley National Laboratory"/>
            <person name="Haridas S."/>
            <person name="Hensen N."/>
            <person name="Bonometti L."/>
            <person name="Westerberg I."/>
            <person name="Brannstrom I.O."/>
            <person name="Guillou S."/>
            <person name="Cros-Aarteil S."/>
            <person name="Calhoun S."/>
            <person name="Kuo A."/>
            <person name="Mondo S."/>
            <person name="Pangilinan J."/>
            <person name="Riley R."/>
            <person name="LaButti K."/>
            <person name="Andreopoulos B."/>
            <person name="Lipzen A."/>
            <person name="Chen C."/>
            <person name="Yanf M."/>
            <person name="Daum C."/>
            <person name="Ng V."/>
            <person name="Clum A."/>
            <person name="Steindorff A."/>
            <person name="Ohm R."/>
            <person name="Martin F."/>
            <person name="Silar P."/>
            <person name="Natvig D."/>
            <person name="Lalanne C."/>
            <person name="Gautier V."/>
            <person name="Ament-velasquez S.L."/>
            <person name="Kruys A."/>
            <person name="Hutchinson M.I."/>
            <person name="Powell A.J."/>
            <person name="Barry K."/>
            <person name="Miller A.N."/>
            <person name="Grigoriev I.V."/>
            <person name="Debuchy R."/>
            <person name="Gladieux P."/>
            <person name="Thoren M.H."/>
            <person name="Johannesson H."/>
        </authorList>
    </citation>
    <scope>NUCLEOTIDE SEQUENCE</scope>
    <source>
        <strain evidence="1">FGSC 1904</strain>
    </source>
</reference>
<proteinExistence type="predicted"/>
<keyword evidence="2" id="KW-1185">Reference proteome</keyword>
<dbReference type="EMBL" id="JAUTDP010000005">
    <property type="protein sequence ID" value="KAK3399171.1"/>
    <property type="molecule type" value="Genomic_DNA"/>
</dbReference>
<evidence type="ECO:0000313" key="2">
    <source>
        <dbReference type="Proteomes" id="UP001281003"/>
    </source>
</evidence>
<protein>
    <submittedName>
        <fullName evidence="1">Uncharacterized protein</fullName>
    </submittedName>
</protein>
<dbReference type="Proteomes" id="UP001281003">
    <property type="component" value="Unassembled WGS sequence"/>
</dbReference>
<sequence>MTCPSFLVHLLPMTTTTTTTTITKTMDHAITTTMIHPQKSLPCEGMTDYLGIDKNCLQISSPVNFKPSKRGSCKPI</sequence>
<reference evidence="1" key="1">
    <citation type="journal article" date="2023" name="Mol. Phylogenet. Evol.">
        <title>Genome-scale phylogeny and comparative genomics of the fungal order Sordariales.</title>
        <authorList>
            <person name="Hensen N."/>
            <person name="Bonometti L."/>
            <person name="Westerberg I."/>
            <person name="Brannstrom I.O."/>
            <person name="Guillou S."/>
            <person name="Cros-Aarteil S."/>
            <person name="Calhoun S."/>
            <person name="Haridas S."/>
            <person name="Kuo A."/>
            <person name="Mondo S."/>
            <person name="Pangilinan J."/>
            <person name="Riley R."/>
            <person name="LaButti K."/>
            <person name="Andreopoulos B."/>
            <person name="Lipzen A."/>
            <person name="Chen C."/>
            <person name="Yan M."/>
            <person name="Daum C."/>
            <person name="Ng V."/>
            <person name="Clum A."/>
            <person name="Steindorff A."/>
            <person name="Ohm R.A."/>
            <person name="Martin F."/>
            <person name="Silar P."/>
            <person name="Natvig D.O."/>
            <person name="Lalanne C."/>
            <person name="Gautier V."/>
            <person name="Ament-Velasquez S.L."/>
            <person name="Kruys A."/>
            <person name="Hutchinson M.I."/>
            <person name="Powell A.J."/>
            <person name="Barry K."/>
            <person name="Miller A.N."/>
            <person name="Grigoriev I.V."/>
            <person name="Debuchy R."/>
            <person name="Gladieux P."/>
            <person name="Hiltunen Thoren M."/>
            <person name="Johannesson H."/>
        </authorList>
    </citation>
    <scope>NUCLEOTIDE SEQUENCE</scope>
    <source>
        <strain evidence="1">FGSC 1904</strain>
    </source>
</reference>
<accession>A0AAE0UCJ5</accession>
<gene>
    <name evidence="1" type="ORF">B0T20DRAFT_409407</name>
</gene>
<comment type="caution">
    <text evidence="1">The sequence shown here is derived from an EMBL/GenBank/DDBJ whole genome shotgun (WGS) entry which is preliminary data.</text>
</comment>
<organism evidence="1 2">
    <name type="scientific">Sordaria brevicollis</name>
    <dbReference type="NCBI Taxonomy" id="83679"/>
    <lineage>
        <taxon>Eukaryota</taxon>
        <taxon>Fungi</taxon>
        <taxon>Dikarya</taxon>
        <taxon>Ascomycota</taxon>
        <taxon>Pezizomycotina</taxon>
        <taxon>Sordariomycetes</taxon>
        <taxon>Sordariomycetidae</taxon>
        <taxon>Sordariales</taxon>
        <taxon>Sordariaceae</taxon>
        <taxon>Sordaria</taxon>
    </lineage>
</organism>
<name>A0AAE0UCJ5_SORBR</name>
<dbReference type="AlphaFoldDB" id="A0AAE0UCJ5"/>
<evidence type="ECO:0000313" key="1">
    <source>
        <dbReference type="EMBL" id="KAK3399171.1"/>
    </source>
</evidence>